<dbReference type="InterPro" id="IPR001096">
    <property type="entry name" value="Peptidase_C13"/>
</dbReference>
<dbReference type="KEGG" id="cja:CJA_1357"/>
<protein>
    <submittedName>
        <fullName evidence="2">MORN repeat family protein</fullName>
    </submittedName>
</protein>
<name>B3PCZ4_CELJU</name>
<dbReference type="PANTHER" id="PTHR43215">
    <property type="entry name" value="RADIAL SPOKE HEAD 1 HOMOLOG"/>
    <property type="match status" value="1"/>
</dbReference>
<dbReference type="InterPro" id="IPR003409">
    <property type="entry name" value="MORN"/>
</dbReference>
<dbReference type="Pfam" id="PF01650">
    <property type="entry name" value="Peptidase_C13"/>
    <property type="match status" value="1"/>
</dbReference>
<evidence type="ECO:0000256" key="1">
    <source>
        <dbReference type="ARBA" id="ARBA00022737"/>
    </source>
</evidence>
<keyword evidence="3" id="KW-1185">Reference proteome</keyword>
<dbReference type="AlphaFoldDB" id="B3PCZ4"/>
<dbReference type="Gene3D" id="3.40.50.1460">
    <property type="match status" value="1"/>
</dbReference>
<dbReference type="eggNOG" id="COG4642">
    <property type="taxonomic scope" value="Bacteria"/>
</dbReference>
<dbReference type="HOGENOM" id="CLU_018767_0_0_6"/>
<proteinExistence type="predicted"/>
<evidence type="ECO:0000313" key="2">
    <source>
        <dbReference type="EMBL" id="ACE84486.1"/>
    </source>
</evidence>
<evidence type="ECO:0000313" key="3">
    <source>
        <dbReference type="Proteomes" id="UP000001036"/>
    </source>
</evidence>
<dbReference type="SUPFAM" id="SSF82185">
    <property type="entry name" value="Histone H3 K4-specific methyltransferase SET7/9 N-terminal domain"/>
    <property type="match status" value="2"/>
</dbReference>
<dbReference type="Gene3D" id="2.20.110.10">
    <property type="entry name" value="Histone H3 K4-specific methyltransferase SET7/9 N-terminal domain"/>
    <property type="match status" value="6"/>
</dbReference>
<dbReference type="Pfam" id="PF02493">
    <property type="entry name" value="MORN"/>
    <property type="match status" value="11"/>
</dbReference>
<dbReference type="PANTHER" id="PTHR43215:SF14">
    <property type="entry name" value="RADIAL SPOKE HEAD 1 HOMOLOG"/>
    <property type="match status" value="1"/>
</dbReference>
<reference evidence="2 3" key="1">
    <citation type="journal article" date="2008" name="J. Bacteriol.">
        <title>Insights into plant cell wall degradation from the genome sequence of the soil bacterium Cellvibrio japonicus.</title>
        <authorList>
            <person name="Deboy R.T."/>
            <person name="Mongodin E.F."/>
            <person name="Fouts D.E."/>
            <person name="Tailford L.E."/>
            <person name="Khouri H."/>
            <person name="Emerson J.B."/>
            <person name="Mohamoud Y."/>
            <person name="Watkins K."/>
            <person name="Henrissat B."/>
            <person name="Gilbert H.J."/>
            <person name="Nelson K.E."/>
        </authorList>
    </citation>
    <scope>NUCLEOTIDE SEQUENCE [LARGE SCALE GENOMIC DNA]</scope>
    <source>
        <strain evidence="2 3">Ueda107</strain>
    </source>
</reference>
<dbReference type="Proteomes" id="UP000001036">
    <property type="component" value="Chromosome"/>
</dbReference>
<organism evidence="2 3">
    <name type="scientific">Cellvibrio japonicus (strain Ueda107)</name>
    <name type="common">Pseudomonas fluorescens subsp. cellulosa</name>
    <dbReference type="NCBI Taxonomy" id="498211"/>
    <lineage>
        <taxon>Bacteria</taxon>
        <taxon>Pseudomonadati</taxon>
        <taxon>Pseudomonadota</taxon>
        <taxon>Gammaproteobacteria</taxon>
        <taxon>Cellvibrionales</taxon>
        <taxon>Cellvibrionaceae</taxon>
        <taxon>Cellvibrio</taxon>
    </lineage>
</organism>
<sequence length="606" mass="68003">MVRVIQFLLAFALGAASLLYLQSQGWQTLRYRFSPVTEFADGASYQGQHNKQGQLDGWGRMTWRNGDSYEGEFRQGLFHGQGTLISAQIAIYQGQFVDGYEEGRGRLDYSDGSHYEGEFKAGLFDGQGRFTLVDGGVYDGTFVAGKMQGQGRWRYSDQSMYTGEVKDGIRHGQGELLQPDGAKYTGEFSDGRMQGNGIFTDAKGASYSGEFQQDMFTGKGIYTDPDGYTYIGEFENWQLHGAGMQTDKEGNQWQGQFKRGLLDGKGSFIAKNGEEYNGDFKLGHYHGKGKLVQPDGDIYEGAFEYGRKHGTGELTYKQPLDGLTRIKGRWHYNKLVNGGKSVKIYSGEEITHFAMEQQSTVLKQALESIRVSDPHKIEFYSLVIAGDGTEEVFRRETRFIENLFTRQYGVADTGIYLVNSQRSLDKPLASLSSISAAIQRIAERMDKEKDIFFLYITSHGSKKRTISLKHNGITLADIPAAWLGKQLKNSGIQHRVVLLSACYSGGFIDDLRDEYTLVMTAASAEKTSFGCSDDSQFTYFGRAYFQDALQPGVDFEAAFERAKALVSEWESEQKLTPSEPQIHRSEAVLKQLRRWQDERSANDLNP</sequence>
<dbReference type="EMBL" id="CP000934">
    <property type="protein sequence ID" value="ACE84486.1"/>
    <property type="molecule type" value="Genomic_DNA"/>
</dbReference>
<dbReference type="STRING" id="498211.CJA_1357"/>
<dbReference type="RefSeq" id="WP_012486993.1">
    <property type="nucleotide sequence ID" value="NC_010995.1"/>
</dbReference>
<dbReference type="GO" id="GO:0006508">
    <property type="term" value="P:proteolysis"/>
    <property type="evidence" value="ECO:0007669"/>
    <property type="project" value="InterPro"/>
</dbReference>
<accession>B3PCZ4</accession>
<keyword evidence="1" id="KW-0677">Repeat</keyword>
<dbReference type="GO" id="GO:0008233">
    <property type="term" value="F:peptidase activity"/>
    <property type="evidence" value="ECO:0007669"/>
    <property type="project" value="InterPro"/>
</dbReference>
<gene>
    <name evidence="2" type="ordered locus">CJA_1357</name>
</gene>
<dbReference type="SMART" id="SM00698">
    <property type="entry name" value="MORN"/>
    <property type="match status" value="11"/>
</dbReference>
<dbReference type="OrthoDB" id="345222at2"/>